<evidence type="ECO:0000313" key="4">
    <source>
        <dbReference type="EnsemblMetazoa" id="XP_030844653"/>
    </source>
</evidence>
<comment type="subcellular location">
    <subcellularLocation>
        <location evidence="1">Cell membrane</location>
        <topology evidence="1">Single-pass type I membrane protein</topology>
    </subcellularLocation>
</comment>
<feature type="region of interest" description="Disordered" evidence="2">
    <location>
        <begin position="879"/>
        <end position="900"/>
    </location>
</feature>
<reference evidence="4" key="2">
    <citation type="submission" date="2021-01" db="UniProtKB">
        <authorList>
            <consortium name="EnsemblMetazoa"/>
        </authorList>
    </citation>
    <scope>IDENTIFICATION</scope>
</reference>
<evidence type="ECO:0000256" key="2">
    <source>
        <dbReference type="SAM" id="MobiDB-lite"/>
    </source>
</evidence>
<dbReference type="Proteomes" id="UP000007110">
    <property type="component" value="Unassembled WGS sequence"/>
</dbReference>
<dbReference type="InParanoid" id="A0A7M7P3K2"/>
<dbReference type="OrthoDB" id="10318395at2759"/>
<dbReference type="EnsemblMetazoa" id="XM_030988793">
    <property type="protein sequence ID" value="XP_030844653"/>
    <property type="gene ID" value="LOC105445959"/>
</dbReference>
<keyword evidence="5" id="KW-1185">Reference proteome</keyword>
<evidence type="ECO:0000259" key="3">
    <source>
        <dbReference type="Pfam" id="PF00791"/>
    </source>
</evidence>
<comment type="similarity">
    <text evidence="1">Belongs to the unc-5 family.</text>
</comment>
<evidence type="ECO:0000313" key="5">
    <source>
        <dbReference type="Proteomes" id="UP000007110"/>
    </source>
</evidence>
<feature type="compositionally biased region" description="Basic and acidic residues" evidence="2">
    <location>
        <begin position="885"/>
        <end position="900"/>
    </location>
</feature>
<dbReference type="RefSeq" id="XP_030844653.1">
    <property type="nucleotide sequence ID" value="XM_030988793.1"/>
</dbReference>
<dbReference type="InterPro" id="IPR037936">
    <property type="entry name" value="UNC5A-D"/>
</dbReference>
<organism evidence="4 5">
    <name type="scientific">Strongylocentrotus purpuratus</name>
    <name type="common">Purple sea urchin</name>
    <dbReference type="NCBI Taxonomy" id="7668"/>
    <lineage>
        <taxon>Eukaryota</taxon>
        <taxon>Metazoa</taxon>
        <taxon>Echinodermata</taxon>
        <taxon>Eleutherozoa</taxon>
        <taxon>Echinozoa</taxon>
        <taxon>Echinoidea</taxon>
        <taxon>Euechinoidea</taxon>
        <taxon>Echinacea</taxon>
        <taxon>Camarodonta</taxon>
        <taxon>Echinidea</taxon>
        <taxon>Strongylocentrotidae</taxon>
        <taxon>Strongylocentrotus</taxon>
    </lineage>
</organism>
<evidence type="ECO:0000256" key="1">
    <source>
        <dbReference type="RuleBase" id="RU367033"/>
    </source>
</evidence>
<keyword evidence="1" id="KW-0217">Developmental protein</keyword>
<dbReference type="KEGG" id="spu:105445959"/>
<sequence>MARSGHDEEVFFSACLTPTDCYVTMAPICGTSESADDHTPTKNAEERAARPTPARRRRISHPNRNLSGRRSRVLSPTFEPVTIQVHSTYDNLDIAPQPQYETPRLKLPEPRRDVESQYENVVMRPQRQSPRVQPRASHAVLTQHVNPQPALPLRSKVRESYSPQPSTEKRFSRNINPDIQQQLEKAVLRRRDPVSQSPPSPKIITPQPVQKFPSYDPVFPGFKKTGSIDFDARIYRCNELARENIGKQTLITGEENFACAYVNHLGGYLKLMRSQATLFIPPHAILGDPEPVVLYFMSKTNQVGYSPLVSCLQPDQFLVSPIIYIGKPGFKYSTVDVVLSFPIDESHNTASFFSVLSVKTFDAAFCPESAKWRILAPGHDYFFSVCGGRGILMVSQSAFYVIRATKAAPEYQNMAIPRDTSKRKIRVALFGRSLPESNRAKLHVVFCKDCDKEVERVIESEKQDSFRKLDHVRALSIQTSSGQPIWVSFCQLKNTSWILQTSSTAKFTHDDLFNYADQYPPSVTFALSNPTTDLMSTEAFVQCMVVVHEGATANYQDADVSSFVHLVGDVTVAKSGQFQSQSLGRASGRRLPALTLPPSTGEPLGTHPSSASSHPPISPRSSQTPSDCPSASPPPVPGDRMSVLLLNSYELDTTKGCFEEIYVSYQTLAELCLLLQAAKTESSKSDWMKFANKIGLSMQQVDRMSDRYTFQSPLSIIHLFFGTCPAATSCCQSTSPRDKARGLLARLLSVFQEMKRDDLTRVVRRELTRFDQETDRYSKFLFEGGQFEIRTNVGGAANANRGQPRHSFSDGDVTMVASSGETTKGRLNDIVNWFKNKSSDVFRLAGSSKETTVEELYEVPPANFSVFDDQNTYEALLPIKGRKNSGSDKRKEKAKQNEYY</sequence>
<feature type="compositionally biased region" description="Low complexity" evidence="2">
    <location>
        <begin position="608"/>
        <end position="622"/>
    </location>
</feature>
<dbReference type="OMA" id="ENFACAY"/>
<proteinExistence type="inferred from homology"/>
<feature type="region of interest" description="Disordered" evidence="2">
    <location>
        <begin position="589"/>
        <end position="639"/>
    </location>
</feature>
<comment type="function">
    <text evidence="1">Receptor for netrin required for axon guidance. Mediates axon repulsion of neuronal growth cones in the developing nervous system upon ligand binding.</text>
</comment>
<feature type="domain" description="ZU5" evidence="3">
    <location>
        <begin position="260"/>
        <end position="342"/>
    </location>
</feature>
<dbReference type="Pfam" id="PF00791">
    <property type="entry name" value="ZU5"/>
    <property type="match status" value="1"/>
</dbReference>
<feature type="region of interest" description="Disordered" evidence="2">
    <location>
        <begin position="32"/>
        <end position="73"/>
    </location>
</feature>
<dbReference type="GO" id="GO:0005886">
    <property type="term" value="C:plasma membrane"/>
    <property type="evidence" value="ECO:0007669"/>
    <property type="project" value="UniProtKB-SubCell"/>
</dbReference>
<feature type="compositionally biased region" description="Basic residues" evidence="2">
    <location>
        <begin position="53"/>
        <end position="72"/>
    </location>
</feature>
<dbReference type="AlphaFoldDB" id="A0A7M7P3K2"/>
<dbReference type="PANTHER" id="PTHR12582">
    <property type="entry name" value="NETRIN RECEPTOR UNC5"/>
    <property type="match status" value="1"/>
</dbReference>
<feature type="compositionally biased region" description="Basic and acidic residues" evidence="2">
    <location>
        <begin position="35"/>
        <end position="49"/>
    </location>
</feature>
<reference evidence="5" key="1">
    <citation type="submission" date="2015-02" db="EMBL/GenBank/DDBJ databases">
        <title>Genome sequencing for Strongylocentrotus purpuratus.</title>
        <authorList>
            <person name="Murali S."/>
            <person name="Liu Y."/>
            <person name="Vee V."/>
            <person name="English A."/>
            <person name="Wang M."/>
            <person name="Skinner E."/>
            <person name="Han Y."/>
            <person name="Muzny D.M."/>
            <person name="Worley K.C."/>
            <person name="Gibbs R.A."/>
        </authorList>
    </citation>
    <scope>NUCLEOTIDE SEQUENCE</scope>
</reference>
<dbReference type="PANTHER" id="PTHR12582:SF47">
    <property type="entry name" value="NETRIN RECEPTOR UNC-5"/>
    <property type="match status" value="1"/>
</dbReference>
<dbReference type="GO" id="GO:0005042">
    <property type="term" value="F:netrin receptor activity"/>
    <property type="evidence" value="ECO:0007669"/>
    <property type="project" value="UniProtKB-UniRule"/>
</dbReference>
<dbReference type="InterPro" id="IPR000906">
    <property type="entry name" value="ZU5_dom"/>
</dbReference>
<keyword evidence="1" id="KW-0393">Immunoglobulin domain</keyword>
<dbReference type="GeneID" id="105445959"/>
<keyword evidence="1" id="KW-0675">Receptor</keyword>
<name>A0A7M7P3K2_STRPU</name>
<accession>A0A7M7P3K2</accession>
<dbReference type="Gene3D" id="2.60.220.30">
    <property type="match status" value="1"/>
</dbReference>
<protein>
    <recommendedName>
        <fullName evidence="1">Netrin receptor UNC5</fullName>
    </recommendedName>
</protein>